<evidence type="ECO:0000313" key="3">
    <source>
        <dbReference type="Proteomes" id="UP000799440"/>
    </source>
</evidence>
<accession>A0A6A6VNB8</accession>
<feature type="compositionally biased region" description="Polar residues" evidence="1">
    <location>
        <begin position="324"/>
        <end position="335"/>
    </location>
</feature>
<feature type="region of interest" description="Disordered" evidence="1">
    <location>
        <begin position="1"/>
        <end position="49"/>
    </location>
</feature>
<keyword evidence="3" id="KW-1185">Reference proteome</keyword>
<feature type="region of interest" description="Disordered" evidence="1">
    <location>
        <begin position="499"/>
        <end position="540"/>
    </location>
</feature>
<feature type="region of interest" description="Disordered" evidence="1">
    <location>
        <begin position="718"/>
        <end position="753"/>
    </location>
</feature>
<feature type="compositionally biased region" description="Low complexity" evidence="1">
    <location>
        <begin position="731"/>
        <end position="753"/>
    </location>
</feature>
<feature type="region of interest" description="Disordered" evidence="1">
    <location>
        <begin position="303"/>
        <end position="343"/>
    </location>
</feature>
<protein>
    <submittedName>
        <fullName evidence="2">Uncharacterized protein</fullName>
    </submittedName>
</protein>
<feature type="region of interest" description="Disordered" evidence="1">
    <location>
        <begin position="179"/>
        <end position="283"/>
    </location>
</feature>
<feature type="compositionally biased region" description="Polar residues" evidence="1">
    <location>
        <begin position="87"/>
        <end position="102"/>
    </location>
</feature>
<feature type="region of interest" description="Disordered" evidence="1">
    <location>
        <begin position="996"/>
        <end position="1042"/>
    </location>
</feature>
<evidence type="ECO:0000256" key="1">
    <source>
        <dbReference type="SAM" id="MobiDB-lite"/>
    </source>
</evidence>
<proteinExistence type="predicted"/>
<reference evidence="2" key="1">
    <citation type="journal article" date="2020" name="Stud. Mycol.">
        <title>101 Dothideomycetes genomes: a test case for predicting lifestyles and emergence of pathogens.</title>
        <authorList>
            <person name="Haridas S."/>
            <person name="Albert R."/>
            <person name="Binder M."/>
            <person name="Bloem J."/>
            <person name="Labutti K."/>
            <person name="Salamov A."/>
            <person name="Andreopoulos B."/>
            <person name="Baker S."/>
            <person name="Barry K."/>
            <person name="Bills G."/>
            <person name="Bluhm B."/>
            <person name="Cannon C."/>
            <person name="Castanera R."/>
            <person name="Culley D."/>
            <person name="Daum C."/>
            <person name="Ezra D."/>
            <person name="Gonzalez J."/>
            <person name="Henrissat B."/>
            <person name="Kuo A."/>
            <person name="Liang C."/>
            <person name="Lipzen A."/>
            <person name="Lutzoni F."/>
            <person name="Magnuson J."/>
            <person name="Mondo S."/>
            <person name="Nolan M."/>
            <person name="Ohm R."/>
            <person name="Pangilinan J."/>
            <person name="Park H.-J."/>
            <person name="Ramirez L."/>
            <person name="Alfaro M."/>
            <person name="Sun H."/>
            <person name="Tritt A."/>
            <person name="Yoshinaga Y."/>
            <person name="Zwiers L.-H."/>
            <person name="Turgeon B."/>
            <person name="Goodwin S."/>
            <person name="Spatafora J."/>
            <person name="Crous P."/>
            <person name="Grigoriev I."/>
        </authorList>
    </citation>
    <scope>NUCLEOTIDE SEQUENCE</scope>
    <source>
        <strain evidence="2">CBS 119925</strain>
    </source>
</reference>
<feature type="compositionally biased region" description="Polar residues" evidence="1">
    <location>
        <begin position="10"/>
        <end position="38"/>
    </location>
</feature>
<feature type="compositionally biased region" description="Polar residues" evidence="1">
    <location>
        <begin position="721"/>
        <end position="730"/>
    </location>
</feature>
<dbReference type="AlphaFoldDB" id="A0A6A6VNB8"/>
<dbReference type="EMBL" id="MU006561">
    <property type="protein sequence ID" value="KAF2751643.1"/>
    <property type="molecule type" value="Genomic_DNA"/>
</dbReference>
<sequence>MTPHERDLNAASQATASRRPSFSSVRTHGTHTGNSNMLSSPPRRRGFSSGVTSMLRMTTEFGDIESIVFDPSSVMEGEHRPPRRTSNRPGTARMSTSINSRYNGRGSVVPAGRSLRDMYFQGSTSEVLLSSGAGPSTRASQRLAYGVPRRGTASLSNLGRSHHSLSQTSIVSEASFQPVVQRPAPPVPSEGSSRGQQGDLYQLPSMASSDHSPTQSRPYSRERRTRTPSEASLRTPQRPQRALGSRPPSLDTEQRATTPFGSRKTLQHPVTGESGRHIVQAQRRCSVSSSSVARPEDFEVYSLNAPSPTSPRRGSLRRHAFNVRASQNSMRNAYRTSRAEESSVDCVDGNQHYVPNGVRVDPGAASVVGSVLDEKEMDNLPVPMSNLTEAVTTTSLPLISAPLTNLAEPRVVTPLPLISLPTLPPSHHPQDASEVMVSQSGSTAVIGKEADMTASPPDDSVHLRTPKCVVPRVDRSVSGGSFGQEWGPVAKGLSGRCLRRHNRRRRSPSPTTLTVGDLNPSTAHNSCSGGETAHRSSPLVSRPVDRITKLAKKSMRSLRSKGSMLSIRARVSHLSLRNPSQDPAATMHDSTERGRLGGKGSSASHAHGPTTAPTAVVIEPTTARHDLSSLSAITSPSFLSSPRPEHVILSPEITPSYSSIHVPSRAAFLNAPLIDCPTRSPTAGHAALLQPHESVPGVLSLSSSSAPFPSQPLTPVHVGSVSPSNVTNTQKSSSFFQGHISSSSRSSAPTVSPDSPSFAYSLPYQATRLDISPSSSGYSSPIMSSRRFLQATGTHNAVVEPPPFAYHLHSDQLRQDIHTCEDRSSPCIHDRTRSHASCPPFDGPELCRGKLRACNAVSDAACRPTFPLPSMHFGELDLGLEPAYDQHPRKSLQSMFLGRDEAARCCVGAGYPVAGCVGGGGIVATTKPRAHDQKCDAVKAEPVLQPTTGVYSTPPRMQQRVERVSIPHSPSLETSPWKHDRNYPWLASTASSIATPKSMTRRSFVQSSSPLRSQLSPRRSMDSASIRRRTIGERPGGGWGYS</sequence>
<feature type="compositionally biased region" description="Polar residues" evidence="1">
    <location>
        <begin position="228"/>
        <end position="238"/>
    </location>
</feature>
<feature type="compositionally biased region" description="Low complexity" evidence="1">
    <location>
        <begin position="1006"/>
        <end position="1018"/>
    </location>
</feature>
<feature type="compositionally biased region" description="Polar residues" evidence="1">
    <location>
        <begin position="996"/>
        <end position="1005"/>
    </location>
</feature>
<gene>
    <name evidence="2" type="ORF">M011DRAFT_454584</name>
</gene>
<feature type="region of interest" description="Disordered" evidence="1">
    <location>
        <begin position="574"/>
        <end position="612"/>
    </location>
</feature>
<name>A0A6A6VNB8_9PLEO</name>
<feature type="compositionally biased region" description="Polar residues" evidence="1">
    <location>
        <begin position="205"/>
        <end position="218"/>
    </location>
</feature>
<dbReference type="Proteomes" id="UP000799440">
    <property type="component" value="Unassembled WGS sequence"/>
</dbReference>
<organism evidence="2 3">
    <name type="scientific">Sporormia fimetaria CBS 119925</name>
    <dbReference type="NCBI Taxonomy" id="1340428"/>
    <lineage>
        <taxon>Eukaryota</taxon>
        <taxon>Fungi</taxon>
        <taxon>Dikarya</taxon>
        <taxon>Ascomycota</taxon>
        <taxon>Pezizomycotina</taxon>
        <taxon>Dothideomycetes</taxon>
        <taxon>Pleosporomycetidae</taxon>
        <taxon>Pleosporales</taxon>
        <taxon>Sporormiaceae</taxon>
        <taxon>Sporormia</taxon>
    </lineage>
</organism>
<feature type="compositionally biased region" description="Polar residues" evidence="1">
    <location>
        <begin position="508"/>
        <end position="529"/>
    </location>
</feature>
<feature type="region of interest" description="Disordered" evidence="1">
    <location>
        <begin position="72"/>
        <end position="107"/>
    </location>
</feature>
<evidence type="ECO:0000313" key="2">
    <source>
        <dbReference type="EMBL" id="KAF2751643.1"/>
    </source>
</evidence>